<dbReference type="PANTHER" id="PTHR44942">
    <property type="entry name" value="METHYLTRANSF_11 DOMAIN-CONTAINING PROTEIN"/>
    <property type="match status" value="1"/>
</dbReference>
<dbReference type="GO" id="GO:0032259">
    <property type="term" value="P:methylation"/>
    <property type="evidence" value="ECO:0007669"/>
    <property type="project" value="UniProtKB-KW"/>
</dbReference>
<reference evidence="6" key="1">
    <citation type="submission" date="2018-02" db="EMBL/GenBank/DDBJ databases">
        <authorList>
            <person name="Hausmann B."/>
        </authorList>
    </citation>
    <scope>NUCLEOTIDE SEQUENCE [LARGE SCALE GENOMIC DNA]</scope>
    <source>
        <strain evidence="6">Peat soil MAG SbF1</strain>
    </source>
</reference>
<proteinExistence type="inferred from homology"/>
<sequence>MQKNSQLNADRFLGFADVYDKARPKCPEKVKEIIIKYLGNTPSLVVDMGCGTGLSTTIWSKESSKIIGIEPSADMLKIAKENSSGLDNITFISSFSDNTGLDNGCADVITCSQSFHWMNPEATINEVARILKKGGVFAVYDYDWPPVCNWEAELEYNKLSEKVKDIESSHPDLKDSFVRWDKNEHLANITNSGKFRYVREIVFSNSENCHAQRLIGLALSRGGLQAILKANISEVKPYLTDFEKRILDIYGNTEFKIDFGYRMRMGIK</sequence>
<dbReference type="InterPro" id="IPR029063">
    <property type="entry name" value="SAM-dependent_MTases_sf"/>
</dbReference>
<dbReference type="PANTHER" id="PTHR44942:SF4">
    <property type="entry name" value="METHYLTRANSFERASE TYPE 11 DOMAIN-CONTAINING PROTEIN"/>
    <property type="match status" value="1"/>
</dbReference>
<gene>
    <name evidence="5" type="ORF">SBF1_600002</name>
</gene>
<keyword evidence="5" id="KW-0830">Ubiquinone</keyword>
<keyword evidence="3" id="KW-0808">Transferase</keyword>
<evidence type="ECO:0000313" key="5">
    <source>
        <dbReference type="EMBL" id="SPF52663.1"/>
    </source>
</evidence>
<name>A0A2U3LL80_9FIRM</name>
<dbReference type="AlphaFoldDB" id="A0A2U3LL80"/>
<dbReference type="Pfam" id="PF08241">
    <property type="entry name" value="Methyltransf_11"/>
    <property type="match status" value="1"/>
</dbReference>
<accession>A0A2U3LL80</accession>
<dbReference type="SUPFAM" id="SSF53335">
    <property type="entry name" value="S-adenosyl-L-methionine-dependent methyltransferases"/>
    <property type="match status" value="1"/>
</dbReference>
<protein>
    <submittedName>
        <fullName evidence="5">Methylase involved in ubiquinone/menaquinone biosynthesis</fullName>
    </submittedName>
</protein>
<evidence type="ECO:0000259" key="4">
    <source>
        <dbReference type="Pfam" id="PF08241"/>
    </source>
</evidence>
<keyword evidence="2 5" id="KW-0489">Methyltransferase</keyword>
<evidence type="ECO:0000256" key="2">
    <source>
        <dbReference type="ARBA" id="ARBA00022603"/>
    </source>
</evidence>
<dbReference type="OrthoDB" id="9811589at2"/>
<evidence type="ECO:0000313" key="6">
    <source>
        <dbReference type="Proteomes" id="UP000238916"/>
    </source>
</evidence>
<dbReference type="Gene3D" id="3.40.50.150">
    <property type="entry name" value="Vaccinia Virus protein VP39"/>
    <property type="match status" value="1"/>
</dbReference>
<dbReference type="GO" id="GO:0008757">
    <property type="term" value="F:S-adenosylmethionine-dependent methyltransferase activity"/>
    <property type="evidence" value="ECO:0007669"/>
    <property type="project" value="InterPro"/>
</dbReference>
<feature type="domain" description="Methyltransferase type 11" evidence="4">
    <location>
        <begin position="46"/>
        <end position="138"/>
    </location>
</feature>
<dbReference type="InterPro" id="IPR013216">
    <property type="entry name" value="Methyltransf_11"/>
</dbReference>
<dbReference type="EMBL" id="OMOF01000557">
    <property type="protein sequence ID" value="SPF52663.1"/>
    <property type="molecule type" value="Genomic_DNA"/>
</dbReference>
<organism evidence="5 6">
    <name type="scientific">Candidatus Desulfosporosinus infrequens</name>
    <dbReference type="NCBI Taxonomy" id="2043169"/>
    <lineage>
        <taxon>Bacteria</taxon>
        <taxon>Bacillati</taxon>
        <taxon>Bacillota</taxon>
        <taxon>Clostridia</taxon>
        <taxon>Eubacteriales</taxon>
        <taxon>Desulfitobacteriaceae</taxon>
        <taxon>Desulfosporosinus</taxon>
    </lineage>
</organism>
<dbReference type="CDD" id="cd02440">
    <property type="entry name" value="AdoMet_MTases"/>
    <property type="match status" value="1"/>
</dbReference>
<comment type="similarity">
    <text evidence="1">Belongs to the methyltransferase superfamily.</text>
</comment>
<dbReference type="Proteomes" id="UP000238916">
    <property type="component" value="Unassembled WGS sequence"/>
</dbReference>
<evidence type="ECO:0000256" key="1">
    <source>
        <dbReference type="ARBA" id="ARBA00008361"/>
    </source>
</evidence>
<evidence type="ECO:0000256" key="3">
    <source>
        <dbReference type="ARBA" id="ARBA00022679"/>
    </source>
</evidence>
<dbReference type="InterPro" id="IPR051052">
    <property type="entry name" value="Diverse_substrate_MTase"/>
</dbReference>